<protein>
    <submittedName>
        <fullName evidence="1">Transcriptional regulator, TetR family Alpha, Helix-Turn-Helix, Transcriptional Repressor.27A</fullName>
    </submittedName>
</protein>
<proteinExistence type="predicted"/>
<reference evidence="1" key="1">
    <citation type="journal article" date="2021" name="Proc. Natl. Acad. Sci. U.S.A.">
        <title>A Catalog of Tens of Thousands of Viruses from Human Metagenomes Reveals Hidden Associations with Chronic Diseases.</title>
        <authorList>
            <person name="Tisza M.J."/>
            <person name="Buck C.B."/>
        </authorList>
    </citation>
    <scope>NUCLEOTIDE SEQUENCE</scope>
    <source>
        <strain evidence="1">Ct04y17</strain>
    </source>
</reference>
<organism evidence="1">
    <name type="scientific">Myoviridae sp. ct04y17</name>
    <dbReference type="NCBI Taxonomy" id="2827652"/>
    <lineage>
        <taxon>Viruses</taxon>
        <taxon>Duplodnaviria</taxon>
        <taxon>Heunggongvirae</taxon>
        <taxon>Uroviricota</taxon>
        <taxon>Caudoviricetes</taxon>
    </lineage>
</organism>
<evidence type="ECO:0000313" key="1">
    <source>
        <dbReference type="EMBL" id="DAF50744.1"/>
    </source>
</evidence>
<name>A0A8S5SIH3_9CAUD</name>
<accession>A0A8S5SIH3</accession>
<sequence>MNRALVCCVMRDMGLSMSDISDFLCIDRSSIYNLFKYSSELDERVREIKSKIKEER</sequence>
<dbReference type="EMBL" id="BK032600">
    <property type="protein sequence ID" value="DAF50744.1"/>
    <property type="molecule type" value="Genomic_DNA"/>
</dbReference>